<dbReference type="Proteomes" id="UP000555546">
    <property type="component" value="Unassembled WGS sequence"/>
</dbReference>
<name>A0A7W9AW79_9HYPH</name>
<dbReference type="AlphaFoldDB" id="A0A7W9AW79"/>
<dbReference type="InterPro" id="IPR009922">
    <property type="entry name" value="DUF1457"/>
</dbReference>
<organism evidence="1 2">
    <name type="scientific">Brucella daejeonensis</name>
    <dbReference type="NCBI Taxonomy" id="659015"/>
    <lineage>
        <taxon>Bacteria</taxon>
        <taxon>Pseudomonadati</taxon>
        <taxon>Pseudomonadota</taxon>
        <taxon>Alphaproteobacteria</taxon>
        <taxon>Hyphomicrobiales</taxon>
        <taxon>Brucellaceae</taxon>
        <taxon>Brucella/Ochrobactrum group</taxon>
        <taxon>Brucella</taxon>
    </lineage>
</organism>
<reference evidence="1 2" key="1">
    <citation type="submission" date="2020-08" db="EMBL/GenBank/DDBJ databases">
        <title>Genomic Encyclopedia of Type Strains, Phase IV (KMG-IV): sequencing the most valuable type-strain genomes for metagenomic binning, comparative biology and taxonomic classification.</title>
        <authorList>
            <person name="Goeker M."/>
        </authorList>
    </citation>
    <scope>NUCLEOTIDE SEQUENCE [LARGE SCALE GENOMIC DNA]</scope>
    <source>
        <strain evidence="1 2">DSM 26944</strain>
    </source>
</reference>
<evidence type="ECO:0000313" key="1">
    <source>
        <dbReference type="EMBL" id="MBB5701717.1"/>
    </source>
</evidence>
<accession>A0A7W9AW79</accession>
<comment type="caution">
    <text evidence="1">The sequence shown here is derived from an EMBL/GenBank/DDBJ whole genome shotgun (WGS) entry which is preliminary data.</text>
</comment>
<gene>
    <name evidence="1" type="ORF">FHS76_001579</name>
</gene>
<evidence type="ECO:0000313" key="2">
    <source>
        <dbReference type="Proteomes" id="UP000555546"/>
    </source>
</evidence>
<keyword evidence="2" id="KW-1185">Reference proteome</keyword>
<dbReference type="EMBL" id="JACIJG010000005">
    <property type="protein sequence ID" value="MBB5701717.1"/>
    <property type="molecule type" value="Genomic_DNA"/>
</dbReference>
<dbReference type="PIRSF" id="PIRSF031878">
    <property type="entry name" value="UCP031878"/>
    <property type="match status" value="1"/>
</dbReference>
<protein>
    <recommendedName>
        <fullName evidence="3">PAS domain-containing protein</fullName>
    </recommendedName>
</protein>
<sequence>MKHRSTIAIFSEWQRTARTPSGFLRAPSRERIEPRRLGRHLSELFFLEADADNDLSFRLAGTRVCTLFGRELKGSKFLSLWPERDRPALLELSRNIDALQIPALSLNDGISMSGRSLRFEMLLAPLEAADGRISLLGSIAVLESVSWVGADPLVLGHLNTIEPLAPDLVLAEEIRTPAVIGAKAKGGNRQWTDMRITRPPTPDRPRLQLIKGGKV</sequence>
<dbReference type="Pfam" id="PF07310">
    <property type="entry name" value="PAS_5"/>
    <property type="match status" value="1"/>
</dbReference>
<evidence type="ECO:0008006" key="3">
    <source>
        <dbReference type="Google" id="ProtNLM"/>
    </source>
</evidence>
<dbReference type="RefSeq" id="WP_183650343.1">
    <property type="nucleotide sequence ID" value="NZ_JACIJG010000005.1"/>
</dbReference>
<proteinExistence type="predicted"/>